<sequence>MLVRTSSGNTSVGHLSLSPLGFSALHRPDFTFQCQALLFPVHSVLLSASSKFFTEFFTYIRGQKAPEVISLDAVKCEALAAVSLGYYLEFVYSGGVLPAFDTVPDAVQALRLSGFFGSASLAAQLGASLAARLPGLGEEELLEVFRAAVDLKLRRLLTECLVQLLPQFGRCTADTTVAAMIEHMDATCAKAVLAQLALHSFPVPGAAALAAVPPASCGPLAAAAAASASDGASGQQPPGPGPAGPVRGITTPGRQDSGEFAAAAAAAATGPAAALDLEQVKQQFVRVLEAKGWGQ</sequence>
<proteinExistence type="predicted"/>
<dbReference type="Proteomes" id="UP000008141">
    <property type="component" value="Unassembled WGS sequence"/>
</dbReference>
<evidence type="ECO:0000256" key="1">
    <source>
        <dbReference type="ARBA" id="ARBA00004906"/>
    </source>
</evidence>
<dbReference type="InterPro" id="IPR011333">
    <property type="entry name" value="SKP1/BTB/POZ_sf"/>
</dbReference>
<gene>
    <name evidence="4" type="ORF">CHLNCDRAFT_134508</name>
</gene>
<evidence type="ECO:0000259" key="3">
    <source>
        <dbReference type="PROSITE" id="PS50097"/>
    </source>
</evidence>
<dbReference type="CDD" id="cd18186">
    <property type="entry name" value="BTB_POZ_ZBTB_KLHL-like"/>
    <property type="match status" value="1"/>
</dbReference>
<evidence type="ECO:0000256" key="2">
    <source>
        <dbReference type="SAM" id="MobiDB-lite"/>
    </source>
</evidence>
<evidence type="ECO:0000313" key="5">
    <source>
        <dbReference type="Proteomes" id="UP000008141"/>
    </source>
</evidence>
<feature type="region of interest" description="Disordered" evidence="2">
    <location>
        <begin position="228"/>
        <end position="262"/>
    </location>
</feature>
<dbReference type="SUPFAM" id="SSF54695">
    <property type="entry name" value="POZ domain"/>
    <property type="match status" value="1"/>
</dbReference>
<dbReference type="InterPro" id="IPR000210">
    <property type="entry name" value="BTB/POZ_dom"/>
</dbReference>
<dbReference type="KEGG" id="cvr:CHLNCDRAFT_134508"/>
<dbReference type="PROSITE" id="PS50097">
    <property type="entry name" value="BTB"/>
    <property type="match status" value="1"/>
</dbReference>
<dbReference type="RefSeq" id="XP_005847501.1">
    <property type="nucleotide sequence ID" value="XM_005847439.1"/>
</dbReference>
<dbReference type="InParanoid" id="E1ZG45"/>
<dbReference type="OrthoDB" id="8922241at2759"/>
<dbReference type="Pfam" id="PF00651">
    <property type="entry name" value="BTB"/>
    <property type="match status" value="1"/>
</dbReference>
<keyword evidence="5" id="KW-1185">Reference proteome</keyword>
<name>E1ZG45_CHLVA</name>
<reference evidence="4 5" key="1">
    <citation type="journal article" date="2010" name="Plant Cell">
        <title>The Chlorella variabilis NC64A genome reveals adaptation to photosymbiosis, coevolution with viruses, and cryptic sex.</title>
        <authorList>
            <person name="Blanc G."/>
            <person name="Duncan G."/>
            <person name="Agarkova I."/>
            <person name="Borodovsky M."/>
            <person name="Gurnon J."/>
            <person name="Kuo A."/>
            <person name="Lindquist E."/>
            <person name="Lucas S."/>
            <person name="Pangilinan J."/>
            <person name="Polle J."/>
            <person name="Salamov A."/>
            <person name="Terry A."/>
            <person name="Yamada T."/>
            <person name="Dunigan D.D."/>
            <person name="Grigoriev I.V."/>
            <person name="Claverie J.M."/>
            <person name="Van Etten J.L."/>
        </authorList>
    </citation>
    <scope>NUCLEOTIDE SEQUENCE [LARGE SCALE GENOMIC DNA]</scope>
    <source>
        <strain evidence="4 5">NC64A</strain>
    </source>
</reference>
<accession>E1ZG45</accession>
<protein>
    <submittedName>
        <fullName evidence="4">Expressed protein</fullName>
    </submittedName>
</protein>
<dbReference type="GeneID" id="17354843"/>
<feature type="domain" description="BTB" evidence="3">
    <location>
        <begin position="28"/>
        <end position="96"/>
    </location>
</feature>
<dbReference type="EMBL" id="GL433845">
    <property type="protein sequence ID" value="EFN55399.1"/>
    <property type="molecule type" value="Genomic_DNA"/>
</dbReference>
<comment type="pathway">
    <text evidence="1">Protein modification; protein ubiquitination.</text>
</comment>
<dbReference type="Gene3D" id="3.30.710.10">
    <property type="entry name" value="Potassium Channel Kv1.1, Chain A"/>
    <property type="match status" value="1"/>
</dbReference>
<organism evidence="5">
    <name type="scientific">Chlorella variabilis</name>
    <name type="common">Green alga</name>
    <dbReference type="NCBI Taxonomy" id="554065"/>
    <lineage>
        <taxon>Eukaryota</taxon>
        <taxon>Viridiplantae</taxon>
        <taxon>Chlorophyta</taxon>
        <taxon>core chlorophytes</taxon>
        <taxon>Trebouxiophyceae</taxon>
        <taxon>Chlorellales</taxon>
        <taxon>Chlorellaceae</taxon>
        <taxon>Chlorella clade</taxon>
        <taxon>Chlorella</taxon>
    </lineage>
</organism>
<dbReference type="AlphaFoldDB" id="E1ZG45"/>
<evidence type="ECO:0000313" key="4">
    <source>
        <dbReference type="EMBL" id="EFN55399.1"/>
    </source>
</evidence>